<dbReference type="InterPro" id="IPR001623">
    <property type="entry name" value="DnaJ_domain"/>
</dbReference>
<evidence type="ECO:0000256" key="6">
    <source>
        <dbReference type="PROSITE-ProRule" id="PRU00546"/>
    </source>
</evidence>
<keyword evidence="4 6" id="KW-0862">Zinc</keyword>
<keyword evidence="11" id="KW-1185">Reference proteome</keyword>
<dbReference type="FunFam" id="2.10.230.10:FF:000002">
    <property type="entry name" value="Molecular chaperone DnaJ"/>
    <property type="match status" value="1"/>
</dbReference>
<dbReference type="Pfam" id="PF00226">
    <property type="entry name" value="DnaJ"/>
    <property type="match status" value="1"/>
</dbReference>
<dbReference type="GO" id="GO:0009408">
    <property type="term" value="P:response to heat"/>
    <property type="evidence" value="ECO:0007669"/>
    <property type="project" value="InterPro"/>
</dbReference>
<dbReference type="Gene3D" id="2.10.230.10">
    <property type="entry name" value="Heat shock protein DnaJ, cysteine-rich domain"/>
    <property type="match status" value="1"/>
</dbReference>
<dbReference type="Gene3D" id="2.60.260.20">
    <property type="entry name" value="Urease metallochaperone UreE, N-terminal domain"/>
    <property type="match status" value="2"/>
</dbReference>
<evidence type="ECO:0000259" key="9">
    <source>
        <dbReference type="PROSITE" id="PS51188"/>
    </source>
</evidence>
<dbReference type="OrthoDB" id="550424at2759"/>
<feature type="zinc finger region" description="CR-type" evidence="6">
    <location>
        <begin position="139"/>
        <end position="222"/>
    </location>
</feature>
<dbReference type="InterPro" id="IPR044713">
    <property type="entry name" value="DNJA1/2-like"/>
</dbReference>
<evidence type="ECO:0000259" key="8">
    <source>
        <dbReference type="PROSITE" id="PS50076"/>
    </source>
</evidence>
<dbReference type="AlphaFoldDB" id="A0A067MJI8"/>
<feature type="domain" description="CR-type" evidence="9">
    <location>
        <begin position="139"/>
        <end position="222"/>
    </location>
</feature>
<feature type="domain" description="J" evidence="8">
    <location>
        <begin position="23"/>
        <end position="87"/>
    </location>
</feature>
<dbReference type="GO" id="GO:0051082">
    <property type="term" value="F:unfolded protein binding"/>
    <property type="evidence" value="ECO:0007669"/>
    <property type="project" value="InterPro"/>
</dbReference>
<dbReference type="SMART" id="SM00271">
    <property type="entry name" value="DnaJ"/>
    <property type="match status" value="1"/>
</dbReference>
<dbReference type="FunFam" id="2.60.260.20:FF:000013">
    <property type="entry name" value="DnaJ subfamily B member 11"/>
    <property type="match status" value="1"/>
</dbReference>
<dbReference type="HAMAP" id="MF_01152">
    <property type="entry name" value="DnaJ"/>
    <property type="match status" value="1"/>
</dbReference>
<keyword evidence="3 6" id="KW-0863">Zinc-finger</keyword>
<keyword evidence="7" id="KW-0732">Signal</keyword>
<name>A0A067MJI8_BOTB1</name>
<dbReference type="Gene3D" id="1.10.287.110">
    <property type="entry name" value="DnaJ domain"/>
    <property type="match status" value="1"/>
</dbReference>
<evidence type="ECO:0000256" key="2">
    <source>
        <dbReference type="ARBA" id="ARBA00022737"/>
    </source>
</evidence>
<dbReference type="CDD" id="cd10747">
    <property type="entry name" value="DnaJ_C"/>
    <property type="match status" value="1"/>
</dbReference>
<dbReference type="InterPro" id="IPR008971">
    <property type="entry name" value="HSP40/DnaJ_pept-bd"/>
</dbReference>
<dbReference type="SUPFAM" id="SSF46565">
    <property type="entry name" value="Chaperone J-domain"/>
    <property type="match status" value="1"/>
</dbReference>
<dbReference type="CDD" id="cd06257">
    <property type="entry name" value="DnaJ"/>
    <property type="match status" value="1"/>
</dbReference>
<dbReference type="EMBL" id="KL198035">
    <property type="protein sequence ID" value="KDQ14860.1"/>
    <property type="molecule type" value="Genomic_DNA"/>
</dbReference>
<dbReference type="Pfam" id="PF00684">
    <property type="entry name" value="DnaJ_CXXCXGXG"/>
    <property type="match status" value="1"/>
</dbReference>
<dbReference type="FunCoup" id="A0A067MJI8">
    <property type="interactions" value="269"/>
</dbReference>
<evidence type="ECO:0000256" key="3">
    <source>
        <dbReference type="ARBA" id="ARBA00022771"/>
    </source>
</evidence>
<dbReference type="PROSITE" id="PS50076">
    <property type="entry name" value="DNAJ_2"/>
    <property type="match status" value="1"/>
</dbReference>
<dbReference type="GO" id="GO:0030544">
    <property type="term" value="F:Hsp70 protein binding"/>
    <property type="evidence" value="ECO:0007669"/>
    <property type="project" value="InterPro"/>
</dbReference>
<feature type="signal peptide" evidence="7">
    <location>
        <begin position="1"/>
        <end position="20"/>
    </location>
</feature>
<dbReference type="PANTHER" id="PTHR43888">
    <property type="entry name" value="DNAJ-LIKE-2, ISOFORM A-RELATED"/>
    <property type="match status" value="1"/>
</dbReference>
<keyword evidence="2" id="KW-0677">Repeat</keyword>
<dbReference type="Pfam" id="PF01556">
    <property type="entry name" value="DnaJ_C"/>
    <property type="match status" value="1"/>
</dbReference>
<dbReference type="GO" id="GO:0008270">
    <property type="term" value="F:zinc ion binding"/>
    <property type="evidence" value="ECO:0007669"/>
    <property type="project" value="UniProtKB-KW"/>
</dbReference>
<dbReference type="PROSITE" id="PS51188">
    <property type="entry name" value="ZF_CR"/>
    <property type="match status" value="1"/>
</dbReference>
<dbReference type="STRING" id="930990.A0A067MJI8"/>
<dbReference type="GO" id="GO:0005524">
    <property type="term" value="F:ATP binding"/>
    <property type="evidence" value="ECO:0007669"/>
    <property type="project" value="InterPro"/>
</dbReference>
<dbReference type="SUPFAM" id="SSF49493">
    <property type="entry name" value="HSP40/DnaJ peptide-binding domain"/>
    <property type="match status" value="2"/>
</dbReference>
<dbReference type="InterPro" id="IPR001305">
    <property type="entry name" value="HSP_DnaJ_Cys-rich_dom"/>
</dbReference>
<dbReference type="Proteomes" id="UP000027195">
    <property type="component" value="Unassembled WGS sequence"/>
</dbReference>
<keyword evidence="1 6" id="KW-0479">Metal-binding</keyword>
<sequence length="370" mass="41370">MYKSVLCLLAVLLNVLLVLAGVDYYKALGVSRSASDSEIKKAYKKLSRKYHPDKNKDDGAEAKFVEVAQAYEVLSTPEKRQIYDRHGEEGLKAHESGRPSNPFDVFQNFFGGGGQQDSVRRGPTMITEFEVSLADIYTGGHVDFMVKKRILCDHCRGTGAASNNHIKTCPACEGHGVRMVRHQVFPGMFAQTQVRCNDCNGQGKIITKKCPHCQGEKVIDHTQQYTLDVYPGIPEGYEVVYEGEGDESPEWEAGDIVLRVRSGKQRGGFRRKESSLYWRETIGVHEALLGFERNVTHLDGHIVTIKRTAVTQPGYVQTLEGEGLPIFEGQGRGDLFVEYNVVFPAKLAPELRKKLGEAFRLEMPAEKDEL</sequence>
<dbReference type="PRINTS" id="PR00625">
    <property type="entry name" value="JDOMAIN"/>
</dbReference>
<dbReference type="HOGENOM" id="CLU_017633_0_2_1"/>
<dbReference type="InterPro" id="IPR036869">
    <property type="entry name" value="J_dom_sf"/>
</dbReference>
<dbReference type="GO" id="GO:0006457">
    <property type="term" value="P:protein folding"/>
    <property type="evidence" value="ECO:0007669"/>
    <property type="project" value="InterPro"/>
</dbReference>
<dbReference type="SUPFAM" id="SSF57938">
    <property type="entry name" value="DnaJ/Hsp40 cysteine-rich domain"/>
    <property type="match status" value="1"/>
</dbReference>
<dbReference type="InterPro" id="IPR002939">
    <property type="entry name" value="DnaJ_C"/>
</dbReference>
<gene>
    <name evidence="10" type="ORF">BOTBODRAFT_158879</name>
</gene>
<dbReference type="InterPro" id="IPR036410">
    <property type="entry name" value="HSP_DnaJ_Cys-rich_dom_sf"/>
</dbReference>
<evidence type="ECO:0000256" key="4">
    <source>
        <dbReference type="ARBA" id="ARBA00022833"/>
    </source>
</evidence>
<organism evidence="10 11">
    <name type="scientific">Botryobasidium botryosum (strain FD-172 SS1)</name>
    <dbReference type="NCBI Taxonomy" id="930990"/>
    <lineage>
        <taxon>Eukaryota</taxon>
        <taxon>Fungi</taxon>
        <taxon>Dikarya</taxon>
        <taxon>Basidiomycota</taxon>
        <taxon>Agaricomycotina</taxon>
        <taxon>Agaricomycetes</taxon>
        <taxon>Cantharellales</taxon>
        <taxon>Botryobasidiaceae</taxon>
        <taxon>Botryobasidium</taxon>
    </lineage>
</organism>
<reference evidence="11" key="1">
    <citation type="journal article" date="2014" name="Proc. Natl. Acad. Sci. U.S.A.">
        <title>Extensive sampling of basidiomycete genomes demonstrates inadequacy of the white-rot/brown-rot paradigm for wood decay fungi.</title>
        <authorList>
            <person name="Riley R."/>
            <person name="Salamov A.A."/>
            <person name="Brown D.W."/>
            <person name="Nagy L.G."/>
            <person name="Floudas D."/>
            <person name="Held B.W."/>
            <person name="Levasseur A."/>
            <person name="Lombard V."/>
            <person name="Morin E."/>
            <person name="Otillar R."/>
            <person name="Lindquist E.A."/>
            <person name="Sun H."/>
            <person name="LaButti K.M."/>
            <person name="Schmutz J."/>
            <person name="Jabbour D."/>
            <person name="Luo H."/>
            <person name="Baker S.E."/>
            <person name="Pisabarro A.G."/>
            <person name="Walton J.D."/>
            <person name="Blanchette R.A."/>
            <person name="Henrissat B."/>
            <person name="Martin F."/>
            <person name="Cullen D."/>
            <person name="Hibbett D.S."/>
            <person name="Grigoriev I.V."/>
        </authorList>
    </citation>
    <scope>NUCLEOTIDE SEQUENCE [LARGE SCALE GENOMIC DNA]</scope>
    <source>
        <strain evidence="11">FD-172 SS1</strain>
    </source>
</reference>
<evidence type="ECO:0000256" key="5">
    <source>
        <dbReference type="ARBA" id="ARBA00023186"/>
    </source>
</evidence>
<keyword evidence="5" id="KW-0143">Chaperone</keyword>
<dbReference type="CDD" id="cd10719">
    <property type="entry name" value="DnaJ_zf"/>
    <property type="match status" value="1"/>
</dbReference>
<dbReference type="InParanoid" id="A0A067MJI8"/>
<proteinExistence type="inferred from homology"/>
<accession>A0A067MJI8</accession>
<evidence type="ECO:0000313" key="11">
    <source>
        <dbReference type="Proteomes" id="UP000027195"/>
    </source>
</evidence>
<evidence type="ECO:0000313" key="10">
    <source>
        <dbReference type="EMBL" id="KDQ14860.1"/>
    </source>
</evidence>
<evidence type="ECO:0000256" key="7">
    <source>
        <dbReference type="SAM" id="SignalP"/>
    </source>
</evidence>
<feature type="chain" id="PRO_5001641337" description="DnaJ-domain-containing protein" evidence="7">
    <location>
        <begin position="21"/>
        <end position="370"/>
    </location>
</feature>
<evidence type="ECO:0000256" key="1">
    <source>
        <dbReference type="ARBA" id="ARBA00022723"/>
    </source>
</evidence>
<evidence type="ECO:0008006" key="12">
    <source>
        <dbReference type="Google" id="ProtNLM"/>
    </source>
</evidence>
<dbReference type="InterPro" id="IPR012724">
    <property type="entry name" value="DnaJ"/>
</dbReference>
<protein>
    <recommendedName>
        <fullName evidence="12">DnaJ-domain-containing protein</fullName>
    </recommendedName>
</protein>